<gene>
    <name evidence="1" type="ORF">NP493_246g03054</name>
</gene>
<keyword evidence="2" id="KW-1185">Reference proteome</keyword>
<proteinExistence type="predicted"/>
<evidence type="ECO:0000313" key="2">
    <source>
        <dbReference type="Proteomes" id="UP001209878"/>
    </source>
</evidence>
<reference evidence="1" key="1">
    <citation type="journal article" date="2023" name="Mol. Biol. Evol.">
        <title>Third-Generation Sequencing Reveals the Adaptive Role of the Epigenome in Three Deep-Sea Polychaetes.</title>
        <authorList>
            <person name="Perez M."/>
            <person name="Aroh O."/>
            <person name="Sun Y."/>
            <person name="Lan Y."/>
            <person name="Juniper S.K."/>
            <person name="Young C.R."/>
            <person name="Angers B."/>
            <person name="Qian P.Y."/>
        </authorList>
    </citation>
    <scope>NUCLEOTIDE SEQUENCE</scope>
    <source>
        <strain evidence="1">R07B-5</strain>
    </source>
</reference>
<evidence type="ECO:0000313" key="1">
    <source>
        <dbReference type="EMBL" id="KAK2185123.1"/>
    </source>
</evidence>
<protein>
    <submittedName>
        <fullName evidence="1">Uncharacterized protein</fullName>
    </submittedName>
</protein>
<dbReference type="AlphaFoldDB" id="A0AAD9NZ20"/>
<comment type="caution">
    <text evidence="1">The sequence shown here is derived from an EMBL/GenBank/DDBJ whole genome shotgun (WGS) entry which is preliminary data.</text>
</comment>
<organism evidence="1 2">
    <name type="scientific">Ridgeia piscesae</name>
    <name type="common">Tubeworm</name>
    <dbReference type="NCBI Taxonomy" id="27915"/>
    <lineage>
        <taxon>Eukaryota</taxon>
        <taxon>Metazoa</taxon>
        <taxon>Spiralia</taxon>
        <taxon>Lophotrochozoa</taxon>
        <taxon>Annelida</taxon>
        <taxon>Polychaeta</taxon>
        <taxon>Sedentaria</taxon>
        <taxon>Canalipalpata</taxon>
        <taxon>Sabellida</taxon>
        <taxon>Siboglinidae</taxon>
        <taxon>Ridgeia</taxon>
    </lineage>
</organism>
<accession>A0AAD9NZ20</accession>
<name>A0AAD9NZ20_RIDPI</name>
<dbReference type="EMBL" id="JAODUO010000245">
    <property type="protein sequence ID" value="KAK2185123.1"/>
    <property type="molecule type" value="Genomic_DNA"/>
</dbReference>
<sequence length="100" mass="10854">MVIVICFFLGIDRFPFGFPPPLPCRLDISPFFVSAFLYGDDDTQAADSCFLDLLRADNVFGNGEMFLIRSRMTVVAGVEATHPTVGREAAVSSADMSVVA</sequence>
<dbReference type="Proteomes" id="UP001209878">
    <property type="component" value="Unassembled WGS sequence"/>
</dbReference>